<reference evidence="1" key="2">
    <citation type="journal article" date="2015" name="Fish Shellfish Immunol.">
        <title>Early steps in the European eel (Anguilla anguilla)-Vibrio vulnificus interaction in the gills: Role of the RtxA13 toxin.</title>
        <authorList>
            <person name="Callol A."/>
            <person name="Pajuelo D."/>
            <person name="Ebbesson L."/>
            <person name="Teles M."/>
            <person name="MacKenzie S."/>
            <person name="Amaro C."/>
        </authorList>
    </citation>
    <scope>NUCLEOTIDE SEQUENCE</scope>
</reference>
<proteinExistence type="predicted"/>
<dbReference type="AlphaFoldDB" id="A0A0E9VWJ0"/>
<dbReference type="EMBL" id="GBXM01026939">
    <property type="protein sequence ID" value="JAH81638.1"/>
    <property type="molecule type" value="Transcribed_RNA"/>
</dbReference>
<protein>
    <submittedName>
        <fullName evidence="1">Uncharacterized protein</fullName>
    </submittedName>
</protein>
<evidence type="ECO:0000313" key="1">
    <source>
        <dbReference type="EMBL" id="JAH81638.1"/>
    </source>
</evidence>
<reference evidence="1" key="1">
    <citation type="submission" date="2014-11" db="EMBL/GenBank/DDBJ databases">
        <authorList>
            <person name="Amaro Gonzalez C."/>
        </authorList>
    </citation>
    <scope>NUCLEOTIDE SEQUENCE</scope>
</reference>
<name>A0A0E9VWJ0_ANGAN</name>
<organism evidence="1">
    <name type="scientific">Anguilla anguilla</name>
    <name type="common">European freshwater eel</name>
    <name type="synonym">Muraena anguilla</name>
    <dbReference type="NCBI Taxonomy" id="7936"/>
    <lineage>
        <taxon>Eukaryota</taxon>
        <taxon>Metazoa</taxon>
        <taxon>Chordata</taxon>
        <taxon>Craniata</taxon>
        <taxon>Vertebrata</taxon>
        <taxon>Euteleostomi</taxon>
        <taxon>Actinopterygii</taxon>
        <taxon>Neopterygii</taxon>
        <taxon>Teleostei</taxon>
        <taxon>Anguilliformes</taxon>
        <taxon>Anguillidae</taxon>
        <taxon>Anguilla</taxon>
    </lineage>
</organism>
<accession>A0A0E9VWJ0</accession>
<sequence>MSVPALCLHCGCAPRYEPPDKTTRQINKQVDAADKTTSRLQISPTGTESWMLQILSPCPLCPSVHPLL</sequence>